<gene>
    <name evidence="1" type="ORF">DET45_11234</name>
</gene>
<evidence type="ECO:0000313" key="2">
    <source>
        <dbReference type="Proteomes" id="UP000246964"/>
    </source>
</evidence>
<dbReference type="InterPro" id="IPR007486">
    <property type="entry name" value="YebE"/>
</dbReference>
<dbReference type="OrthoDB" id="5459344at2"/>
<dbReference type="Gene3D" id="1.10.3680.10">
    <property type="entry name" value="TerB-like"/>
    <property type="match status" value="1"/>
</dbReference>
<evidence type="ECO:0000313" key="1">
    <source>
        <dbReference type="EMBL" id="PWW11175.1"/>
    </source>
</evidence>
<accession>A0A317Q4F8</accession>
<protein>
    <submittedName>
        <fullName evidence="1">Uncharacterized membrane protein YebE (DUF533 family)</fullName>
    </submittedName>
</protein>
<dbReference type="SUPFAM" id="SSF158682">
    <property type="entry name" value="TerB-like"/>
    <property type="match status" value="1"/>
</dbReference>
<name>A0A317Q4F8_9GAMM</name>
<dbReference type="RefSeq" id="WP_110076314.1">
    <property type="nucleotide sequence ID" value="NZ_QGTT01000012.1"/>
</dbReference>
<dbReference type="Pfam" id="PF04391">
    <property type="entry name" value="DUF533"/>
    <property type="match status" value="1"/>
</dbReference>
<dbReference type="CDD" id="cd07178">
    <property type="entry name" value="terB_like_YebE"/>
    <property type="match status" value="1"/>
</dbReference>
<dbReference type="AlphaFoldDB" id="A0A317Q4F8"/>
<dbReference type="Proteomes" id="UP000246964">
    <property type="component" value="Unassembled WGS sequence"/>
</dbReference>
<proteinExistence type="predicted"/>
<keyword evidence="2" id="KW-1185">Reference proteome</keyword>
<reference evidence="1 2" key="1">
    <citation type="submission" date="2018-05" db="EMBL/GenBank/DDBJ databases">
        <title>Freshwater and sediment microbial communities from various areas in North America, analyzing microbe dynamics in response to fracking.</title>
        <authorList>
            <person name="Lamendella R."/>
        </authorList>
    </citation>
    <scope>NUCLEOTIDE SEQUENCE [LARGE SCALE GENOMIC DNA]</scope>
    <source>
        <strain evidence="1 2">125B1</strain>
    </source>
</reference>
<dbReference type="InterPro" id="IPR029024">
    <property type="entry name" value="TerB-like"/>
</dbReference>
<sequence>MNTKGLLEQLLGAGGSNTTATKGQGRGFFDSFGGGAVTGGALGLLLGSKKGRKLGGKVLTYGGLAALGVFAYKAYNNYQQKQSNTTSNPNSKPQGFSAQTIDRVPAAQVETHSVAILTAIIGAAKADGHIDERERQLIDQEIGQLQTDADTQQWLQAELAKPLDPSDVARQASSPEIAAEMYLASVFAVDTQNFMERSYLQELARQLRLEPGLQAELDQQAQQALQQS</sequence>
<comment type="caution">
    <text evidence="1">The sequence shown here is derived from an EMBL/GenBank/DDBJ whole genome shotgun (WGS) entry which is preliminary data.</text>
</comment>
<organism evidence="1 2">
    <name type="scientific">Pseudidiomarina maritima</name>
    <dbReference type="NCBI Taxonomy" id="519453"/>
    <lineage>
        <taxon>Bacteria</taxon>
        <taxon>Pseudomonadati</taxon>
        <taxon>Pseudomonadota</taxon>
        <taxon>Gammaproteobacteria</taxon>
        <taxon>Alteromonadales</taxon>
        <taxon>Idiomarinaceae</taxon>
        <taxon>Pseudidiomarina</taxon>
    </lineage>
</organism>
<dbReference type="EMBL" id="QGTT01000012">
    <property type="protein sequence ID" value="PWW11175.1"/>
    <property type="molecule type" value="Genomic_DNA"/>
</dbReference>